<evidence type="ECO:0000313" key="2">
    <source>
        <dbReference type="EMBL" id="MFC6766641.1"/>
    </source>
</evidence>
<feature type="domain" description="PIN" evidence="1">
    <location>
        <begin position="13"/>
        <end position="138"/>
    </location>
</feature>
<dbReference type="RefSeq" id="WP_273739598.1">
    <property type="nucleotide sequence ID" value="NZ_JAQIVI010000273.1"/>
</dbReference>
<dbReference type="Pfam" id="PF10130">
    <property type="entry name" value="PIN_2"/>
    <property type="match status" value="1"/>
</dbReference>
<keyword evidence="3" id="KW-1185">Reference proteome</keyword>
<dbReference type="InterPro" id="IPR002716">
    <property type="entry name" value="PIN_dom"/>
</dbReference>
<name>A0ABD5SSA8_9EURY</name>
<dbReference type="Proteomes" id="UP001596383">
    <property type="component" value="Unassembled WGS sequence"/>
</dbReference>
<dbReference type="AlphaFoldDB" id="A0ABD5SSA8"/>
<comment type="caution">
    <text evidence="2">The sequence shown here is derived from an EMBL/GenBank/DDBJ whole genome shotgun (WGS) entry which is preliminary data.</text>
</comment>
<feature type="non-terminal residue" evidence="2">
    <location>
        <position position="161"/>
    </location>
</feature>
<evidence type="ECO:0000259" key="1">
    <source>
        <dbReference type="Pfam" id="PF10130"/>
    </source>
</evidence>
<accession>A0ABD5SSA8</accession>
<reference evidence="2 3" key="1">
    <citation type="journal article" date="2019" name="Int. J. Syst. Evol. Microbiol.">
        <title>The Global Catalogue of Microorganisms (GCM) 10K type strain sequencing project: providing services to taxonomists for standard genome sequencing and annotation.</title>
        <authorList>
            <consortium name="The Broad Institute Genomics Platform"/>
            <consortium name="The Broad Institute Genome Sequencing Center for Infectious Disease"/>
            <person name="Wu L."/>
            <person name="Ma J."/>
        </authorList>
    </citation>
    <scope>NUCLEOTIDE SEQUENCE [LARGE SCALE GENOMIC DNA]</scope>
    <source>
        <strain evidence="2 3">LMG 29247</strain>
    </source>
</reference>
<evidence type="ECO:0000313" key="3">
    <source>
        <dbReference type="Proteomes" id="UP001596383"/>
    </source>
</evidence>
<gene>
    <name evidence="2" type="ORF">ACFQE6_17075</name>
</gene>
<protein>
    <submittedName>
        <fullName evidence="2">PIN domain-containing protein</fullName>
    </submittedName>
</protein>
<sequence length="161" mass="18165">MSLNDWKTDRPLVVDSNTVLSGLVGGITRKLLLESDRKLQYPAQSFDEIERNRGVIQERSNLSATTIDTLLETIFKNISLVPKSQVIQYREEAMTAKSPHPDANPERPFIERDENDMVFLAATMAVDGDIWSDDGVFKHHTHGHKYVKTSGTLIRLSAQRA</sequence>
<dbReference type="EMBL" id="JBHSWV010000273">
    <property type="protein sequence ID" value="MFC6766641.1"/>
    <property type="molecule type" value="Genomic_DNA"/>
</dbReference>
<proteinExistence type="predicted"/>
<organism evidence="2 3">
    <name type="scientific">Natrinema soli</name>
    <dbReference type="NCBI Taxonomy" id="1930624"/>
    <lineage>
        <taxon>Archaea</taxon>
        <taxon>Methanobacteriati</taxon>
        <taxon>Methanobacteriota</taxon>
        <taxon>Stenosarchaea group</taxon>
        <taxon>Halobacteria</taxon>
        <taxon>Halobacteriales</taxon>
        <taxon>Natrialbaceae</taxon>
        <taxon>Natrinema</taxon>
    </lineage>
</organism>